<dbReference type="RefSeq" id="WP_136353010.1">
    <property type="nucleotide sequence ID" value="NZ_SSNY01000001.1"/>
</dbReference>
<dbReference type="SUPFAM" id="SSF55729">
    <property type="entry name" value="Acyl-CoA N-acyltransferases (Nat)"/>
    <property type="match status" value="1"/>
</dbReference>
<dbReference type="InterPro" id="IPR000182">
    <property type="entry name" value="GNAT_dom"/>
</dbReference>
<name>A0ABY2QBH7_9HYPH</name>
<dbReference type="Pfam" id="PF13302">
    <property type="entry name" value="Acetyltransf_3"/>
    <property type="match status" value="1"/>
</dbReference>
<comment type="caution">
    <text evidence="2">The sequence shown here is derived from an EMBL/GenBank/DDBJ whole genome shotgun (WGS) entry which is preliminary data.</text>
</comment>
<evidence type="ECO:0000313" key="3">
    <source>
        <dbReference type="Proteomes" id="UP000306441"/>
    </source>
</evidence>
<dbReference type="EMBL" id="SSNY01000001">
    <property type="protein sequence ID" value="THF59638.1"/>
    <property type="molecule type" value="Genomic_DNA"/>
</dbReference>
<protein>
    <submittedName>
        <fullName evidence="2">GNAT family N-acetyltransferase</fullName>
    </submittedName>
</protein>
<evidence type="ECO:0000259" key="1">
    <source>
        <dbReference type="PROSITE" id="PS51186"/>
    </source>
</evidence>
<keyword evidence="3" id="KW-1185">Reference proteome</keyword>
<dbReference type="PROSITE" id="PS51186">
    <property type="entry name" value="GNAT"/>
    <property type="match status" value="1"/>
</dbReference>
<dbReference type="PANTHER" id="PTHR43792">
    <property type="entry name" value="GNAT FAMILY, PUTATIVE (AFU_ORTHOLOGUE AFUA_3G00765)-RELATED-RELATED"/>
    <property type="match status" value="1"/>
</dbReference>
<proteinExistence type="predicted"/>
<accession>A0ABY2QBH7</accession>
<dbReference type="InterPro" id="IPR016181">
    <property type="entry name" value="Acyl_CoA_acyltransferase"/>
</dbReference>
<reference evidence="2 3" key="1">
    <citation type="submission" date="2019-04" db="EMBL/GenBank/DDBJ databases">
        <title>Mesorhizobium composti sp. nov., isolated from compost.</title>
        <authorList>
            <person name="Lin S.-Y."/>
            <person name="Hameed A."/>
            <person name="Hsieh Y.-T."/>
            <person name="Young C.-C."/>
        </authorList>
    </citation>
    <scope>NUCLEOTIDE SEQUENCE [LARGE SCALE GENOMIC DNA]</scope>
    <source>
        <strain evidence="2 3">CC-YTH430</strain>
    </source>
</reference>
<sequence length="193" mass="22239">MKPIRTERLILRNWRDDDRPLFHRINSDERVMEFFPFRRSRAEADAKLDAFRAEIEHDGFGWTAAEVAQTGECIGFVGLHSAENKPAPATGAVEIGWRLAPEYWGKGYVSEAARAWLAFGFETLNLDEIVSFAVWNNTRSTAVMERIGMRRDPARDFDHPGVPDSHPHLKRHIFYAISRDDWFQSLKQNPPLS</sequence>
<dbReference type="InterPro" id="IPR051531">
    <property type="entry name" value="N-acetyltransferase"/>
</dbReference>
<organism evidence="2 3">
    <name type="scientific">Ollibium composti</name>
    <dbReference type="NCBI Taxonomy" id="2675109"/>
    <lineage>
        <taxon>Bacteria</taxon>
        <taxon>Pseudomonadati</taxon>
        <taxon>Pseudomonadota</taxon>
        <taxon>Alphaproteobacteria</taxon>
        <taxon>Hyphomicrobiales</taxon>
        <taxon>Phyllobacteriaceae</taxon>
        <taxon>Ollibium</taxon>
    </lineage>
</organism>
<dbReference type="Gene3D" id="3.40.630.30">
    <property type="match status" value="1"/>
</dbReference>
<dbReference type="PANTHER" id="PTHR43792:SF1">
    <property type="entry name" value="N-ACETYLTRANSFERASE DOMAIN-CONTAINING PROTEIN"/>
    <property type="match status" value="1"/>
</dbReference>
<feature type="domain" description="N-acetyltransferase" evidence="1">
    <location>
        <begin position="9"/>
        <end position="180"/>
    </location>
</feature>
<evidence type="ECO:0000313" key="2">
    <source>
        <dbReference type="EMBL" id="THF59638.1"/>
    </source>
</evidence>
<dbReference type="Proteomes" id="UP000306441">
    <property type="component" value="Unassembled WGS sequence"/>
</dbReference>
<gene>
    <name evidence="2" type="ORF">E6C48_00815</name>
</gene>